<feature type="domain" description="Aminoglycoside phosphotransferase" evidence="2">
    <location>
        <begin position="122"/>
        <end position="163"/>
    </location>
</feature>
<dbReference type="RefSeq" id="WP_205043840.1">
    <property type="nucleotide sequence ID" value="NZ_CAJVAX010000019.1"/>
</dbReference>
<evidence type="ECO:0000313" key="4">
    <source>
        <dbReference type="Proteomes" id="UP001153328"/>
    </source>
</evidence>
<name>A0A9W4MJ73_9ACTN</name>
<reference evidence="3" key="1">
    <citation type="submission" date="2021-06" db="EMBL/GenBank/DDBJ databases">
        <authorList>
            <person name="Arsene-Ploetze F."/>
        </authorList>
    </citation>
    <scope>NUCLEOTIDE SEQUENCE</scope>
    <source>
        <strain evidence="3">SBRY1</strain>
    </source>
</reference>
<dbReference type="Proteomes" id="UP001153328">
    <property type="component" value="Unassembled WGS sequence"/>
</dbReference>
<dbReference type="PANTHER" id="PTHR21310:SF40">
    <property type="entry name" value="AMINOGLYCOSIDE PHOSPHOTRANSFERASE DOMAIN-CONTAINING PROTEIN-RELATED"/>
    <property type="match status" value="1"/>
</dbReference>
<dbReference type="InterPro" id="IPR051678">
    <property type="entry name" value="AGP_Transferase"/>
</dbReference>
<dbReference type="InterPro" id="IPR002575">
    <property type="entry name" value="Aminoglycoside_PTrfase"/>
</dbReference>
<organism evidence="3 4">
    <name type="scientific">Actinacidiphila bryophytorum</name>
    <dbReference type="NCBI Taxonomy" id="1436133"/>
    <lineage>
        <taxon>Bacteria</taxon>
        <taxon>Bacillati</taxon>
        <taxon>Actinomycetota</taxon>
        <taxon>Actinomycetes</taxon>
        <taxon>Kitasatosporales</taxon>
        <taxon>Streptomycetaceae</taxon>
        <taxon>Actinacidiphila</taxon>
    </lineage>
</organism>
<comment type="caution">
    <text evidence="3">The sequence shown here is derived from an EMBL/GenBank/DDBJ whole genome shotgun (WGS) entry which is preliminary data.</text>
</comment>
<evidence type="ECO:0000313" key="3">
    <source>
        <dbReference type="EMBL" id="CAG7649883.1"/>
    </source>
</evidence>
<feature type="region of interest" description="Disordered" evidence="1">
    <location>
        <begin position="188"/>
        <end position="214"/>
    </location>
</feature>
<dbReference type="InterPro" id="IPR011009">
    <property type="entry name" value="Kinase-like_dom_sf"/>
</dbReference>
<dbReference type="Pfam" id="PF01636">
    <property type="entry name" value="APH"/>
    <property type="match status" value="2"/>
</dbReference>
<proteinExistence type="predicted"/>
<feature type="domain" description="Aminoglycoside phosphotransferase" evidence="2">
    <location>
        <begin position="3"/>
        <end position="108"/>
    </location>
</feature>
<dbReference type="SUPFAM" id="SSF56112">
    <property type="entry name" value="Protein kinase-like (PK-like)"/>
    <property type="match status" value="1"/>
</dbReference>
<dbReference type="Gene3D" id="3.90.1200.10">
    <property type="match status" value="1"/>
</dbReference>
<protein>
    <submittedName>
        <fullName evidence="3">Aminoglycoside phosphotransferase family protein</fullName>
    </submittedName>
</protein>
<evidence type="ECO:0000256" key="1">
    <source>
        <dbReference type="SAM" id="MobiDB-lite"/>
    </source>
</evidence>
<gene>
    <name evidence="3" type="ORF">SBRY_50218</name>
</gene>
<evidence type="ECO:0000259" key="2">
    <source>
        <dbReference type="Pfam" id="PF01636"/>
    </source>
</evidence>
<keyword evidence="4" id="KW-1185">Reference proteome</keyword>
<sequence>MELIGRGREADVYALGEDRVLRRFRDGRPAEHEARVMRWLGAQGYPVPAVHEAAGTDLVMERLHGPTMSEALRRRPWRAVRYGALLGRLHRQLHALAAPEWLPRLRADGHGADTQEADGQGAAVLHLDLHPDNVMLTGGGPRVIDWANAHAGPPEVDVAMTFVILRGIVLRPHERLLVRGLLRSMARSSGADRRAGMPAATQRRLADPNLTRAEEGLVHRLQRRG</sequence>
<dbReference type="PANTHER" id="PTHR21310">
    <property type="entry name" value="AMINOGLYCOSIDE PHOSPHOTRANSFERASE-RELATED-RELATED"/>
    <property type="match status" value="1"/>
</dbReference>
<accession>A0A9W4MJ73</accession>
<dbReference type="EMBL" id="CAJVAX010000019">
    <property type="protein sequence ID" value="CAG7649883.1"/>
    <property type="molecule type" value="Genomic_DNA"/>
</dbReference>
<dbReference type="AlphaFoldDB" id="A0A9W4MJ73"/>